<feature type="compositionally biased region" description="Acidic residues" evidence="1">
    <location>
        <begin position="191"/>
        <end position="204"/>
    </location>
</feature>
<dbReference type="RefSeq" id="WP_086437357.1">
    <property type="nucleotide sequence ID" value="NZ_FXWG01000002.1"/>
</dbReference>
<keyword evidence="3" id="KW-1185">Reference proteome</keyword>
<organism evidence="2 3">
    <name type="scientific">Altererythrobacter xiamenensis</name>
    <dbReference type="NCBI Taxonomy" id="1316679"/>
    <lineage>
        <taxon>Bacteria</taxon>
        <taxon>Pseudomonadati</taxon>
        <taxon>Pseudomonadota</taxon>
        <taxon>Alphaproteobacteria</taxon>
        <taxon>Sphingomonadales</taxon>
        <taxon>Erythrobacteraceae</taxon>
        <taxon>Altererythrobacter</taxon>
    </lineage>
</organism>
<dbReference type="Proteomes" id="UP000194420">
    <property type="component" value="Unassembled WGS sequence"/>
</dbReference>
<evidence type="ECO:0000256" key="1">
    <source>
        <dbReference type="SAM" id="MobiDB-lite"/>
    </source>
</evidence>
<gene>
    <name evidence="2" type="ORF">SAMN06297468_1442</name>
</gene>
<protein>
    <submittedName>
        <fullName evidence="2">Uncharacterized protein</fullName>
    </submittedName>
</protein>
<sequence length="204" mass="22008">MICAPRLATWGGACRAGGSQIHKRIVLPAIALAAVLAAPLSAQQETERADGSVEIDVLATIDDLYGPAPPMEDCSEEQEAAILSGEIIVCRRKQDQRQYRTVPREEAQRRYAEETAFKSDPKTPDFILDCHDQGWPVGCVKFGSVPPKALIIDVTALPEAPPGSDADRISRGLPPLGDSNPFQPAPTRPDDEIDESELGLPDVD</sequence>
<accession>A0A1Y6F790</accession>
<proteinExistence type="predicted"/>
<dbReference type="EMBL" id="FXWG01000002">
    <property type="protein sequence ID" value="SMQ69220.1"/>
    <property type="molecule type" value="Genomic_DNA"/>
</dbReference>
<dbReference type="OrthoDB" id="7391745at2"/>
<name>A0A1Y6F790_9SPHN</name>
<feature type="region of interest" description="Disordered" evidence="1">
    <location>
        <begin position="159"/>
        <end position="204"/>
    </location>
</feature>
<evidence type="ECO:0000313" key="3">
    <source>
        <dbReference type="Proteomes" id="UP000194420"/>
    </source>
</evidence>
<dbReference type="AlphaFoldDB" id="A0A1Y6F790"/>
<reference evidence="3" key="1">
    <citation type="submission" date="2017-04" db="EMBL/GenBank/DDBJ databases">
        <authorList>
            <person name="Varghese N."/>
            <person name="Submissions S."/>
        </authorList>
    </citation>
    <scope>NUCLEOTIDE SEQUENCE [LARGE SCALE GENOMIC DNA]</scope>
</reference>
<evidence type="ECO:0000313" key="2">
    <source>
        <dbReference type="EMBL" id="SMQ69220.1"/>
    </source>
</evidence>